<feature type="domain" description="2Fe-2S ferredoxin-type" evidence="2">
    <location>
        <begin position="16"/>
        <end position="98"/>
    </location>
</feature>
<name>A0A9D1FEW2_9FIRM</name>
<sequence>MRITRHPVLGEEESSRTVTIYYEGRPVEAREGEPIAAALTAAGIRVFRTTEKTHEPRGLYCAMGRCSDCMMIVDGKPNVRTCVTPVREGMRLEIQHGLA</sequence>
<dbReference type="InterPro" id="IPR042204">
    <property type="entry name" value="2Fe-2S-bd_N"/>
</dbReference>
<dbReference type="Gene3D" id="3.10.20.440">
    <property type="entry name" value="2Fe-2S iron-sulphur cluster binding domain, sarcosine oxidase, alpha subunit, N-terminal domain"/>
    <property type="match status" value="1"/>
</dbReference>
<evidence type="ECO:0000313" key="3">
    <source>
        <dbReference type="EMBL" id="HIS67051.1"/>
    </source>
</evidence>
<keyword evidence="1" id="KW-0560">Oxidoreductase</keyword>
<proteinExistence type="predicted"/>
<dbReference type="CDD" id="cd00207">
    <property type="entry name" value="fer2"/>
    <property type="match status" value="1"/>
</dbReference>
<accession>A0A9D1FEW2</accession>
<reference evidence="3" key="2">
    <citation type="journal article" date="2021" name="PeerJ">
        <title>Extensive microbial diversity within the chicken gut microbiome revealed by metagenomics and culture.</title>
        <authorList>
            <person name="Gilroy R."/>
            <person name="Ravi A."/>
            <person name="Getino M."/>
            <person name="Pursley I."/>
            <person name="Horton D.L."/>
            <person name="Alikhan N.F."/>
            <person name="Baker D."/>
            <person name="Gharbi K."/>
            <person name="Hall N."/>
            <person name="Watson M."/>
            <person name="Adriaenssens E.M."/>
            <person name="Foster-Nyarko E."/>
            <person name="Jarju S."/>
            <person name="Secka A."/>
            <person name="Antonio M."/>
            <person name="Oren A."/>
            <person name="Chaudhuri R.R."/>
            <person name="La Ragione R."/>
            <person name="Hildebrand F."/>
            <person name="Pallen M.J."/>
        </authorList>
    </citation>
    <scope>NUCLEOTIDE SEQUENCE</scope>
    <source>
        <strain evidence="3">ChiHjej10B9-9673</strain>
    </source>
</reference>
<dbReference type="Pfam" id="PF13510">
    <property type="entry name" value="Fer2_4"/>
    <property type="match status" value="1"/>
</dbReference>
<organism evidence="3 4">
    <name type="scientific">Candidatus Scatomorpha merdipullorum</name>
    <dbReference type="NCBI Taxonomy" id="2840927"/>
    <lineage>
        <taxon>Bacteria</taxon>
        <taxon>Bacillati</taxon>
        <taxon>Bacillota</taxon>
        <taxon>Clostridia</taxon>
        <taxon>Eubacteriales</taxon>
        <taxon>Candidatus Scatomorpha</taxon>
    </lineage>
</organism>
<dbReference type="GO" id="GO:0016491">
    <property type="term" value="F:oxidoreductase activity"/>
    <property type="evidence" value="ECO:0007669"/>
    <property type="project" value="UniProtKB-KW"/>
</dbReference>
<comment type="caution">
    <text evidence="3">The sequence shown here is derived from an EMBL/GenBank/DDBJ whole genome shotgun (WGS) entry which is preliminary data.</text>
</comment>
<dbReference type="InterPro" id="IPR001041">
    <property type="entry name" value="2Fe-2S_ferredoxin-type"/>
</dbReference>
<protein>
    <submittedName>
        <fullName evidence="3">(2Fe-2S)-binding protein</fullName>
    </submittedName>
</protein>
<gene>
    <name evidence="3" type="ORF">IAC18_05745</name>
</gene>
<dbReference type="AlphaFoldDB" id="A0A9D1FEW2"/>
<evidence type="ECO:0000259" key="2">
    <source>
        <dbReference type="PROSITE" id="PS51085"/>
    </source>
</evidence>
<evidence type="ECO:0000256" key="1">
    <source>
        <dbReference type="ARBA" id="ARBA00023002"/>
    </source>
</evidence>
<reference evidence="3" key="1">
    <citation type="submission" date="2020-10" db="EMBL/GenBank/DDBJ databases">
        <authorList>
            <person name="Gilroy R."/>
        </authorList>
    </citation>
    <scope>NUCLEOTIDE SEQUENCE</scope>
    <source>
        <strain evidence="3">ChiHjej10B9-9673</strain>
    </source>
</reference>
<dbReference type="GO" id="GO:0051536">
    <property type="term" value="F:iron-sulfur cluster binding"/>
    <property type="evidence" value="ECO:0007669"/>
    <property type="project" value="InterPro"/>
</dbReference>
<dbReference type="InterPro" id="IPR036010">
    <property type="entry name" value="2Fe-2S_ferredoxin-like_sf"/>
</dbReference>
<evidence type="ECO:0000313" key="4">
    <source>
        <dbReference type="Proteomes" id="UP000824001"/>
    </source>
</evidence>
<dbReference type="EMBL" id="DVJK01000159">
    <property type="protein sequence ID" value="HIS67051.1"/>
    <property type="molecule type" value="Genomic_DNA"/>
</dbReference>
<dbReference type="SUPFAM" id="SSF54292">
    <property type="entry name" value="2Fe-2S ferredoxin-like"/>
    <property type="match status" value="1"/>
</dbReference>
<dbReference type="PROSITE" id="PS51085">
    <property type="entry name" value="2FE2S_FER_2"/>
    <property type="match status" value="1"/>
</dbReference>
<dbReference type="Proteomes" id="UP000824001">
    <property type="component" value="Unassembled WGS sequence"/>
</dbReference>